<name>A0ABD0M5L8_9CAEN</name>
<sequence>PSGLGLLLMQCCFAVTEASVKPESQSRSHVASSGRSQKRAVAALSPIPAVSASNLTWHAMDLGSSLLFGDFEVIPSPFSSDCPFRSYCCCD</sequence>
<evidence type="ECO:0008006" key="4">
    <source>
        <dbReference type="Google" id="ProtNLM"/>
    </source>
</evidence>
<protein>
    <recommendedName>
        <fullName evidence="4">Secreted protein</fullName>
    </recommendedName>
</protein>
<comment type="caution">
    <text evidence="2">The sequence shown here is derived from an EMBL/GenBank/DDBJ whole genome shotgun (WGS) entry which is preliminary data.</text>
</comment>
<keyword evidence="3" id="KW-1185">Reference proteome</keyword>
<dbReference type="AlphaFoldDB" id="A0ABD0M5L8"/>
<feature type="non-terminal residue" evidence="2">
    <location>
        <position position="1"/>
    </location>
</feature>
<feature type="signal peptide" evidence="1">
    <location>
        <begin position="1"/>
        <end position="18"/>
    </location>
</feature>
<evidence type="ECO:0000313" key="3">
    <source>
        <dbReference type="Proteomes" id="UP001519460"/>
    </source>
</evidence>
<proteinExistence type="predicted"/>
<reference evidence="2 3" key="1">
    <citation type="journal article" date="2023" name="Sci. Data">
        <title>Genome assembly of the Korean intertidal mud-creeper Batillaria attramentaria.</title>
        <authorList>
            <person name="Patra A.K."/>
            <person name="Ho P.T."/>
            <person name="Jun S."/>
            <person name="Lee S.J."/>
            <person name="Kim Y."/>
            <person name="Won Y.J."/>
        </authorList>
    </citation>
    <scope>NUCLEOTIDE SEQUENCE [LARGE SCALE GENOMIC DNA]</scope>
    <source>
        <strain evidence="2">Wonlab-2016</strain>
    </source>
</reference>
<evidence type="ECO:0000313" key="2">
    <source>
        <dbReference type="EMBL" id="KAK7506797.1"/>
    </source>
</evidence>
<feature type="chain" id="PRO_5044828627" description="Secreted protein" evidence="1">
    <location>
        <begin position="19"/>
        <end position="91"/>
    </location>
</feature>
<dbReference type="Proteomes" id="UP001519460">
    <property type="component" value="Unassembled WGS sequence"/>
</dbReference>
<gene>
    <name evidence="2" type="ORF">BaRGS_00001648</name>
</gene>
<organism evidence="2 3">
    <name type="scientific">Batillaria attramentaria</name>
    <dbReference type="NCBI Taxonomy" id="370345"/>
    <lineage>
        <taxon>Eukaryota</taxon>
        <taxon>Metazoa</taxon>
        <taxon>Spiralia</taxon>
        <taxon>Lophotrochozoa</taxon>
        <taxon>Mollusca</taxon>
        <taxon>Gastropoda</taxon>
        <taxon>Caenogastropoda</taxon>
        <taxon>Sorbeoconcha</taxon>
        <taxon>Cerithioidea</taxon>
        <taxon>Batillariidae</taxon>
        <taxon>Batillaria</taxon>
    </lineage>
</organism>
<accession>A0ABD0M5L8</accession>
<dbReference type="EMBL" id="JACVVK020000005">
    <property type="protein sequence ID" value="KAK7506797.1"/>
    <property type="molecule type" value="Genomic_DNA"/>
</dbReference>
<evidence type="ECO:0000256" key="1">
    <source>
        <dbReference type="SAM" id="SignalP"/>
    </source>
</evidence>
<keyword evidence="1" id="KW-0732">Signal</keyword>